<comment type="similarity">
    <text evidence="7">Belongs to the binding-protein-dependent transport system permease family.</text>
</comment>
<evidence type="ECO:0000313" key="10">
    <source>
        <dbReference type="Proteomes" id="UP001156140"/>
    </source>
</evidence>
<feature type="transmembrane region" description="Helical" evidence="7">
    <location>
        <begin position="229"/>
        <end position="257"/>
    </location>
</feature>
<dbReference type="Gene3D" id="1.10.3720.10">
    <property type="entry name" value="MetI-like"/>
    <property type="match status" value="1"/>
</dbReference>
<gene>
    <name evidence="9" type="ORF">ML536_02325</name>
</gene>
<dbReference type="Pfam" id="PF12911">
    <property type="entry name" value="OppC_N"/>
    <property type="match status" value="1"/>
</dbReference>
<evidence type="ECO:0000256" key="6">
    <source>
        <dbReference type="ARBA" id="ARBA00023136"/>
    </source>
</evidence>
<comment type="caution">
    <text evidence="9">The sequence shown here is derived from an EMBL/GenBank/DDBJ whole genome shotgun (WGS) entry which is preliminary data.</text>
</comment>
<evidence type="ECO:0000256" key="4">
    <source>
        <dbReference type="ARBA" id="ARBA00022692"/>
    </source>
</evidence>
<dbReference type="InterPro" id="IPR000515">
    <property type="entry name" value="MetI-like"/>
</dbReference>
<evidence type="ECO:0000259" key="8">
    <source>
        <dbReference type="PROSITE" id="PS50928"/>
    </source>
</evidence>
<dbReference type="GO" id="GO:0055085">
    <property type="term" value="P:transmembrane transport"/>
    <property type="evidence" value="ECO:0007669"/>
    <property type="project" value="InterPro"/>
</dbReference>
<evidence type="ECO:0000256" key="2">
    <source>
        <dbReference type="ARBA" id="ARBA00022448"/>
    </source>
</evidence>
<dbReference type="InterPro" id="IPR025966">
    <property type="entry name" value="OppC_N"/>
</dbReference>
<dbReference type="RefSeq" id="WP_052015212.1">
    <property type="nucleotide sequence ID" value="NZ_CP068983.1"/>
</dbReference>
<accession>A0AA41QIP7</accession>
<dbReference type="Proteomes" id="UP001156140">
    <property type="component" value="Unassembled WGS sequence"/>
</dbReference>
<feature type="transmembrane region" description="Helical" evidence="7">
    <location>
        <begin position="347"/>
        <end position="370"/>
    </location>
</feature>
<dbReference type="CDD" id="cd06261">
    <property type="entry name" value="TM_PBP2"/>
    <property type="match status" value="1"/>
</dbReference>
<keyword evidence="6 7" id="KW-0472">Membrane</keyword>
<dbReference type="PANTHER" id="PTHR43386:SF22">
    <property type="entry name" value="OLIGOPEPTIDE TRANSPORT SYSTEM PERMEASE PROTEIN OPPC"/>
    <property type="match status" value="1"/>
</dbReference>
<name>A0AA41QIP7_9HYPH</name>
<dbReference type="InterPro" id="IPR050366">
    <property type="entry name" value="BP-dependent_transpt_permease"/>
</dbReference>
<keyword evidence="3" id="KW-1003">Cell membrane</keyword>
<sequence length="383" mass="42743">MSDIAPEMWAPVKRDAAQAEFIAAPSLTYWQDVRQRLWKNRPAMLGLGFIIVLIVAAIVGPMLSSHTYYEQNLKFANIPPVFQTYEVDGKRFFFNSGNFNLYEVSPEGKVEGLLRATKKDLIKKQQQFKFGDQLVVMDTAQQTLTLDGTPLQPTGWQWNQSNWFGTDQLGRDVLVRQLYGARISLTVAFVATLVNFFIGVFYGGISGYLGGRADMVMMRIVEIIATIPLTLYVILMMVVLNSGFFSVILAIGTVYWVDMARIVRGQILTLKEQDYVAAARTMGASTGRILTRHLLPNTIGPILVTLTMLIPSAIFIESFMSFIGLGVTPPQASWGTLTSEAVETLRAYPYQLFFPAAAISLTMFAFNFLGDGLRDALDPRLRK</sequence>
<feature type="transmembrane region" description="Helical" evidence="7">
    <location>
        <begin position="185"/>
        <end position="209"/>
    </location>
</feature>
<feature type="transmembrane region" description="Helical" evidence="7">
    <location>
        <begin position="43"/>
        <end position="64"/>
    </location>
</feature>
<evidence type="ECO:0000256" key="5">
    <source>
        <dbReference type="ARBA" id="ARBA00022989"/>
    </source>
</evidence>
<organism evidence="9 10">
    <name type="scientific">Paradevosia shaoguanensis</name>
    <dbReference type="NCBI Taxonomy" id="1335043"/>
    <lineage>
        <taxon>Bacteria</taxon>
        <taxon>Pseudomonadati</taxon>
        <taxon>Pseudomonadota</taxon>
        <taxon>Alphaproteobacteria</taxon>
        <taxon>Hyphomicrobiales</taxon>
        <taxon>Devosiaceae</taxon>
        <taxon>Paradevosia</taxon>
    </lineage>
</organism>
<keyword evidence="2 7" id="KW-0813">Transport</keyword>
<keyword evidence="4 7" id="KW-0812">Transmembrane</keyword>
<feature type="domain" description="ABC transmembrane type-1" evidence="8">
    <location>
        <begin position="181"/>
        <end position="370"/>
    </location>
</feature>
<reference evidence="9" key="1">
    <citation type="submission" date="2022-03" db="EMBL/GenBank/DDBJ databases">
        <title>The complete genome sequence of a Methyloterrigena soli.</title>
        <authorList>
            <person name="Zi Z."/>
        </authorList>
    </citation>
    <scope>NUCLEOTIDE SEQUENCE</scope>
    <source>
        <strain evidence="9">M48</strain>
    </source>
</reference>
<dbReference type="PROSITE" id="PS50928">
    <property type="entry name" value="ABC_TM1"/>
    <property type="match status" value="1"/>
</dbReference>
<proteinExistence type="inferred from homology"/>
<feature type="transmembrane region" description="Helical" evidence="7">
    <location>
        <begin position="302"/>
        <end position="327"/>
    </location>
</feature>
<dbReference type="AlphaFoldDB" id="A0AA41QIP7"/>
<evidence type="ECO:0000256" key="1">
    <source>
        <dbReference type="ARBA" id="ARBA00004651"/>
    </source>
</evidence>
<keyword evidence="5 7" id="KW-1133">Transmembrane helix</keyword>
<dbReference type="SUPFAM" id="SSF161098">
    <property type="entry name" value="MetI-like"/>
    <property type="match status" value="1"/>
</dbReference>
<dbReference type="GO" id="GO:0005886">
    <property type="term" value="C:plasma membrane"/>
    <property type="evidence" value="ECO:0007669"/>
    <property type="project" value="UniProtKB-SubCell"/>
</dbReference>
<dbReference type="EMBL" id="JALAZD010000001">
    <property type="protein sequence ID" value="MCI0125655.1"/>
    <property type="molecule type" value="Genomic_DNA"/>
</dbReference>
<dbReference type="InterPro" id="IPR035906">
    <property type="entry name" value="MetI-like_sf"/>
</dbReference>
<evidence type="ECO:0000256" key="3">
    <source>
        <dbReference type="ARBA" id="ARBA00022475"/>
    </source>
</evidence>
<dbReference type="PANTHER" id="PTHR43386">
    <property type="entry name" value="OLIGOPEPTIDE TRANSPORT SYSTEM PERMEASE PROTEIN APPC"/>
    <property type="match status" value="1"/>
</dbReference>
<comment type="subcellular location">
    <subcellularLocation>
        <location evidence="1 7">Cell membrane</location>
        <topology evidence="1 7">Multi-pass membrane protein</topology>
    </subcellularLocation>
</comment>
<evidence type="ECO:0000256" key="7">
    <source>
        <dbReference type="RuleBase" id="RU363032"/>
    </source>
</evidence>
<protein>
    <submittedName>
        <fullName evidence="9">ABC transporter permease</fullName>
    </submittedName>
</protein>
<evidence type="ECO:0000313" key="9">
    <source>
        <dbReference type="EMBL" id="MCI0125655.1"/>
    </source>
</evidence>
<dbReference type="Pfam" id="PF00528">
    <property type="entry name" value="BPD_transp_1"/>
    <property type="match status" value="1"/>
</dbReference>
<keyword evidence="10" id="KW-1185">Reference proteome</keyword>